<organism evidence="1">
    <name type="scientific">uncultured Caudovirales phage</name>
    <dbReference type="NCBI Taxonomy" id="2100421"/>
    <lineage>
        <taxon>Viruses</taxon>
        <taxon>Duplodnaviria</taxon>
        <taxon>Heunggongvirae</taxon>
        <taxon>Uroviricota</taxon>
        <taxon>Caudoviricetes</taxon>
        <taxon>Peduoviridae</taxon>
        <taxon>Maltschvirus</taxon>
        <taxon>Maltschvirus maltsch</taxon>
    </lineage>
</organism>
<gene>
    <name evidence="1" type="ORF">UFOVP412_27</name>
</gene>
<proteinExistence type="predicted"/>
<accession>A0A6J5M4K5</accession>
<reference evidence="1" key="1">
    <citation type="submission" date="2020-04" db="EMBL/GenBank/DDBJ databases">
        <authorList>
            <person name="Chiriac C."/>
            <person name="Salcher M."/>
            <person name="Ghai R."/>
            <person name="Kavagutti S V."/>
        </authorList>
    </citation>
    <scope>NUCLEOTIDE SEQUENCE</scope>
</reference>
<protein>
    <submittedName>
        <fullName evidence="1">Tail accessory factor GP4</fullName>
    </submittedName>
</protein>
<sequence length="158" mass="16421">MATVAQVAKASLQRILVQASEAPLEADEYQDFIFAMNNYMTALDAAGVHLGYTVVSGLADDVTVPVGALRGLIANMAIEVAPDYGGVVSDALVLQAREGLQAMRMIGQTIGGTRYPSTLPVGSGNSDNGYGVSWSFYPDSEAAILGETTGTIGLESDT</sequence>
<dbReference type="Pfam" id="PF11650">
    <property type="entry name" value="P22_Tail-4"/>
    <property type="match status" value="1"/>
</dbReference>
<dbReference type="InterPro" id="IPR020362">
    <property type="entry name" value="Tail_accessory_Gp4"/>
</dbReference>
<evidence type="ECO:0000313" key="1">
    <source>
        <dbReference type="EMBL" id="CAB4141131.1"/>
    </source>
</evidence>
<dbReference type="EMBL" id="LR796387">
    <property type="protein sequence ID" value="CAB4141131.1"/>
    <property type="molecule type" value="Genomic_DNA"/>
</dbReference>
<dbReference type="Gene3D" id="1.10.3230.20">
    <property type="entry name" value="P22 tail accessory factor (Gp4)"/>
    <property type="match status" value="1"/>
</dbReference>
<name>A0A6J5M4K5_9CAUD</name>
<dbReference type="InterPro" id="IPR038258">
    <property type="entry name" value="Gp4_sf"/>
</dbReference>